<dbReference type="EMBL" id="SRSC01000002">
    <property type="protein sequence ID" value="TGU72132.1"/>
    <property type="molecule type" value="Genomic_DNA"/>
</dbReference>
<keyword evidence="2" id="KW-1185">Reference proteome</keyword>
<reference evidence="1 2" key="1">
    <citation type="submission" date="2019-04" db="EMBL/GenBank/DDBJ databases">
        <title>Geobacter oryzae sp. nov., ferric-reducing bacteria isolated from paddy soil.</title>
        <authorList>
            <person name="Xu Z."/>
            <person name="Masuda Y."/>
            <person name="Itoh H."/>
            <person name="Senoo K."/>
        </authorList>
    </citation>
    <scope>NUCLEOTIDE SEQUENCE [LARGE SCALE GENOMIC DNA]</scope>
    <source>
        <strain evidence="1 2">Red111</strain>
    </source>
</reference>
<gene>
    <name evidence="1" type="ORF">E4633_07375</name>
</gene>
<name>A0A4V3NZL6_9BACT</name>
<accession>A0A4V3NZL6</accession>
<comment type="caution">
    <text evidence="1">The sequence shown here is derived from an EMBL/GenBank/DDBJ whole genome shotgun (WGS) entry which is preliminary data.</text>
</comment>
<evidence type="ECO:0000313" key="1">
    <source>
        <dbReference type="EMBL" id="TGU72132.1"/>
    </source>
</evidence>
<evidence type="ECO:0000313" key="2">
    <source>
        <dbReference type="Proteomes" id="UP000306416"/>
    </source>
</evidence>
<proteinExistence type="predicted"/>
<dbReference type="RefSeq" id="WP_135869621.1">
    <property type="nucleotide sequence ID" value="NZ_SRSC01000002.1"/>
</dbReference>
<dbReference type="Proteomes" id="UP000306416">
    <property type="component" value="Unassembled WGS sequence"/>
</dbReference>
<organism evidence="1 2">
    <name type="scientific">Geomonas terrae</name>
    <dbReference type="NCBI Taxonomy" id="2562681"/>
    <lineage>
        <taxon>Bacteria</taxon>
        <taxon>Pseudomonadati</taxon>
        <taxon>Thermodesulfobacteriota</taxon>
        <taxon>Desulfuromonadia</taxon>
        <taxon>Geobacterales</taxon>
        <taxon>Geobacteraceae</taxon>
        <taxon>Geomonas</taxon>
    </lineage>
</organism>
<protein>
    <submittedName>
        <fullName evidence="1">Uncharacterized protein</fullName>
    </submittedName>
</protein>
<dbReference type="AlphaFoldDB" id="A0A4V3NZL6"/>
<sequence>MKTIKGQITASLFESMLSSSVDKGATRFALWFYPSTTKNQRRRVIERFRPYALGREELEPVTLYFETGDAPEGTPVEAMPLTFRLNAESINKLTPHLKRLIRTCDAVATYADNDNSFRCAIVLHEKTVHLKG</sequence>